<feature type="binding site" evidence="11">
    <location>
        <position position="54"/>
    </location>
    <ligand>
        <name>NADP(+)</name>
        <dbReference type="ChEBI" id="CHEBI:58349"/>
    </ligand>
</feature>
<dbReference type="Gene3D" id="3.60.150.10">
    <property type="entry name" value="Chorismate synthase AroC"/>
    <property type="match status" value="1"/>
</dbReference>
<dbReference type="PANTHER" id="PTHR21085:SF0">
    <property type="entry name" value="CHORISMATE SYNTHASE"/>
    <property type="match status" value="1"/>
</dbReference>
<dbReference type="NCBIfam" id="TIGR00033">
    <property type="entry name" value="aroC"/>
    <property type="match status" value="1"/>
</dbReference>
<keyword evidence="5 11" id="KW-0285">Flavoprotein</keyword>
<comment type="similarity">
    <text evidence="2 11 12">Belongs to the chorismate synthase family.</text>
</comment>
<dbReference type="EMBL" id="DVNJ01000001">
    <property type="protein sequence ID" value="HIU62279.1"/>
    <property type="molecule type" value="Genomic_DNA"/>
</dbReference>
<evidence type="ECO:0000256" key="2">
    <source>
        <dbReference type="ARBA" id="ARBA00008014"/>
    </source>
</evidence>
<evidence type="ECO:0000256" key="9">
    <source>
        <dbReference type="ARBA" id="ARBA00023141"/>
    </source>
</evidence>
<evidence type="ECO:0000256" key="3">
    <source>
        <dbReference type="ARBA" id="ARBA00013036"/>
    </source>
</evidence>
<dbReference type="GO" id="GO:0004107">
    <property type="term" value="F:chorismate synthase activity"/>
    <property type="evidence" value="ECO:0007669"/>
    <property type="project" value="UniProtKB-UniRule"/>
</dbReference>
<keyword evidence="8 11" id="KW-0521">NADP</keyword>
<feature type="binding site" evidence="11">
    <location>
        <begin position="126"/>
        <end position="128"/>
    </location>
    <ligand>
        <name>FMN</name>
        <dbReference type="ChEBI" id="CHEBI:58210"/>
    </ligand>
</feature>
<evidence type="ECO:0000256" key="4">
    <source>
        <dbReference type="ARBA" id="ARBA00022605"/>
    </source>
</evidence>
<evidence type="ECO:0000256" key="12">
    <source>
        <dbReference type="RuleBase" id="RU000605"/>
    </source>
</evidence>
<dbReference type="InterPro" id="IPR020541">
    <property type="entry name" value="Chorismate_synthase_CS"/>
</dbReference>
<feature type="binding site" evidence="11">
    <location>
        <position position="47"/>
    </location>
    <ligand>
        <name>NADP(+)</name>
        <dbReference type="ChEBI" id="CHEBI:58349"/>
    </ligand>
</feature>
<evidence type="ECO:0000256" key="10">
    <source>
        <dbReference type="ARBA" id="ARBA00023239"/>
    </source>
</evidence>
<dbReference type="GO" id="GO:0009423">
    <property type="term" value="P:chorismate biosynthetic process"/>
    <property type="evidence" value="ECO:0007669"/>
    <property type="project" value="UniProtKB-UniRule"/>
</dbReference>
<evidence type="ECO:0000256" key="8">
    <source>
        <dbReference type="ARBA" id="ARBA00022857"/>
    </source>
</evidence>
<protein>
    <recommendedName>
        <fullName evidence="3 11">Chorismate synthase</fullName>
        <shortName evidence="11">CS</shortName>
        <ecNumber evidence="3 11">4.2.3.5</ecNumber>
    </recommendedName>
    <alternativeName>
        <fullName evidence="11">5-enolpyruvylshikimate-3-phosphate phospholyase</fullName>
    </alternativeName>
</protein>
<comment type="cofactor">
    <cofactor evidence="11 12">
        <name>FMNH2</name>
        <dbReference type="ChEBI" id="CHEBI:57618"/>
    </cofactor>
    <text evidence="11 12">Reduced FMN (FMNH(2)).</text>
</comment>
<reference evidence="13" key="1">
    <citation type="submission" date="2020-10" db="EMBL/GenBank/DDBJ databases">
        <authorList>
            <person name="Gilroy R."/>
        </authorList>
    </citation>
    <scope>NUCLEOTIDE SEQUENCE</scope>
    <source>
        <strain evidence="13">9366</strain>
    </source>
</reference>
<evidence type="ECO:0000256" key="7">
    <source>
        <dbReference type="ARBA" id="ARBA00022827"/>
    </source>
</evidence>
<dbReference type="GO" id="GO:0010181">
    <property type="term" value="F:FMN binding"/>
    <property type="evidence" value="ECO:0007669"/>
    <property type="project" value="TreeGrafter"/>
</dbReference>
<comment type="pathway">
    <text evidence="1 11 12">Metabolic intermediate biosynthesis; chorismate biosynthesis; chorismate from D-erythrose 4-phosphate and phosphoenolpyruvate: step 7/7.</text>
</comment>
<comment type="subunit">
    <text evidence="11">Homotetramer.</text>
</comment>
<dbReference type="GO" id="GO:0005829">
    <property type="term" value="C:cytosol"/>
    <property type="evidence" value="ECO:0007669"/>
    <property type="project" value="TreeGrafter"/>
</dbReference>
<dbReference type="GO" id="GO:0008652">
    <property type="term" value="P:amino acid biosynthetic process"/>
    <property type="evidence" value="ECO:0007669"/>
    <property type="project" value="UniProtKB-KW"/>
</dbReference>
<evidence type="ECO:0000313" key="13">
    <source>
        <dbReference type="EMBL" id="HIU62279.1"/>
    </source>
</evidence>
<dbReference type="PROSITE" id="PS00789">
    <property type="entry name" value="CHORISMATE_SYNTHASE_3"/>
    <property type="match status" value="1"/>
</dbReference>
<keyword evidence="9 11" id="KW-0057">Aromatic amino acid biosynthesis</keyword>
<comment type="function">
    <text evidence="11">Catalyzes the anti-1,4-elimination of the C-3 phosphate and the C-6 proR hydrogen from 5-enolpyruvylshikimate-3-phosphate (EPSP) to yield chorismate, which is the branch point compound that serves as the starting substrate for the three terminal pathways of aromatic amino acid biosynthesis. This reaction introduces a second double bond into the aromatic ring system.</text>
</comment>
<sequence length="353" mass="37755">MGATWGEKFKVTLFGESHGAAIGVVIDGLPAGFKPDLTKVDAMMARRSAKGREKLATARREGDEYEIVSGYFDGACTGTPLCAVIRNKDTHSPDYERMRFLMRPGHSDWGYFVKEKGFNDYRGGGHSSGRLTAPLVFAGALAMQLLEEKGIKIGAHIAEIAGEEDERFDPVCPQIEQILPCGTLSEKAWERMRAKVLAAAERGDSVGGVIECAVTGVPAGAGDPFFDSVESKIAHMLFSVPAVKGVQFGKGYALARMRGSEANDPFRMSEGKVVTSTNNNGGILGGIATGMPILFDAAIKPTSSIFLEQDTVDVREMKEAKLQVKGRHDPCIAVRAAVVIEAAAAIALSDILM</sequence>
<evidence type="ECO:0000313" key="14">
    <source>
        <dbReference type="Proteomes" id="UP000824145"/>
    </source>
</evidence>
<dbReference type="AlphaFoldDB" id="A0A9D1MLM9"/>
<keyword evidence="10 11" id="KW-0456">Lyase</keyword>
<comment type="caution">
    <text evidence="13">The sequence shown here is derived from an EMBL/GenBank/DDBJ whole genome shotgun (WGS) entry which is preliminary data.</text>
</comment>
<keyword evidence="6 11" id="KW-0288">FMN</keyword>
<evidence type="ECO:0000256" key="11">
    <source>
        <dbReference type="HAMAP-Rule" id="MF_00300"/>
    </source>
</evidence>
<dbReference type="PROSITE" id="PS00787">
    <property type="entry name" value="CHORISMATE_SYNTHASE_1"/>
    <property type="match status" value="1"/>
</dbReference>
<keyword evidence="7 11" id="KW-0274">FAD</keyword>
<dbReference type="HAMAP" id="MF_00300">
    <property type="entry name" value="Chorismate_synth"/>
    <property type="match status" value="1"/>
</dbReference>
<gene>
    <name evidence="11 13" type="primary">aroC</name>
    <name evidence="13" type="ORF">IAB07_00735</name>
</gene>
<dbReference type="EC" id="4.2.3.5" evidence="3 11"/>
<feature type="binding site" evidence="11">
    <location>
        <position position="285"/>
    </location>
    <ligand>
        <name>FMN</name>
        <dbReference type="ChEBI" id="CHEBI:58210"/>
    </ligand>
</feature>
<proteinExistence type="inferred from homology"/>
<keyword evidence="4 11" id="KW-0028">Amino-acid biosynthesis</keyword>
<reference evidence="13" key="2">
    <citation type="journal article" date="2021" name="PeerJ">
        <title>Extensive microbial diversity within the chicken gut microbiome revealed by metagenomics and culture.</title>
        <authorList>
            <person name="Gilroy R."/>
            <person name="Ravi A."/>
            <person name="Getino M."/>
            <person name="Pursley I."/>
            <person name="Horton D.L."/>
            <person name="Alikhan N.F."/>
            <person name="Baker D."/>
            <person name="Gharbi K."/>
            <person name="Hall N."/>
            <person name="Watson M."/>
            <person name="Adriaenssens E.M."/>
            <person name="Foster-Nyarko E."/>
            <person name="Jarju S."/>
            <person name="Secka A."/>
            <person name="Antonio M."/>
            <person name="Oren A."/>
            <person name="Chaudhuri R.R."/>
            <person name="La Ragione R."/>
            <person name="Hildebrand F."/>
            <person name="Pallen M.J."/>
        </authorList>
    </citation>
    <scope>NUCLEOTIDE SEQUENCE</scope>
    <source>
        <strain evidence="13">9366</strain>
    </source>
</reference>
<feature type="binding site" evidence="11">
    <location>
        <position position="327"/>
    </location>
    <ligand>
        <name>FMN</name>
        <dbReference type="ChEBI" id="CHEBI:58210"/>
    </ligand>
</feature>
<dbReference type="NCBIfam" id="NF003793">
    <property type="entry name" value="PRK05382.1"/>
    <property type="match status" value="1"/>
</dbReference>
<dbReference type="PIRSF" id="PIRSF001456">
    <property type="entry name" value="Chorismate_synth"/>
    <property type="match status" value="1"/>
</dbReference>
<dbReference type="PROSITE" id="PS00788">
    <property type="entry name" value="CHORISMATE_SYNTHASE_2"/>
    <property type="match status" value="1"/>
</dbReference>
<comment type="catalytic activity">
    <reaction evidence="11 12">
        <text>5-O-(1-carboxyvinyl)-3-phosphoshikimate = chorismate + phosphate</text>
        <dbReference type="Rhea" id="RHEA:21020"/>
        <dbReference type="ChEBI" id="CHEBI:29748"/>
        <dbReference type="ChEBI" id="CHEBI:43474"/>
        <dbReference type="ChEBI" id="CHEBI:57701"/>
        <dbReference type="EC" id="4.2.3.5"/>
    </reaction>
</comment>
<dbReference type="InterPro" id="IPR000453">
    <property type="entry name" value="Chorismate_synth"/>
</dbReference>
<dbReference type="CDD" id="cd07304">
    <property type="entry name" value="Chorismate_synthase"/>
    <property type="match status" value="1"/>
</dbReference>
<dbReference type="InterPro" id="IPR035904">
    <property type="entry name" value="Chorismate_synth_AroC_sf"/>
</dbReference>
<dbReference type="Proteomes" id="UP000824145">
    <property type="component" value="Unassembled WGS sequence"/>
</dbReference>
<dbReference type="SUPFAM" id="SSF103263">
    <property type="entry name" value="Chorismate synthase, AroC"/>
    <property type="match status" value="1"/>
</dbReference>
<feature type="binding site" evidence="11">
    <location>
        <begin position="300"/>
        <end position="304"/>
    </location>
    <ligand>
        <name>FMN</name>
        <dbReference type="ChEBI" id="CHEBI:58210"/>
    </ligand>
</feature>
<dbReference type="GO" id="GO:0009073">
    <property type="term" value="P:aromatic amino acid family biosynthetic process"/>
    <property type="evidence" value="ECO:0007669"/>
    <property type="project" value="UniProtKB-KW"/>
</dbReference>
<name>A0A9D1MLM9_9FIRM</name>
<evidence type="ECO:0000256" key="6">
    <source>
        <dbReference type="ARBA" id="ARBA00022643"/>
    </source>
</evidence>
<dbReference type="Pfam" id="PF01264">
    <property type="entry name" value="Chorismate_synt"/>
    <property type="match status" value="1"/>
</dbReference>
<organism evidence="13 14">
    <name type="scientific">Candidatus Caccalectryoclostridium excrementigallinarum</name>
    <dbReference type="NCBI Taxonomy" id="2840710"/>
    <lineage>
        <taxon>Bacteria</taxon>
        <taxon>Bacillati</taxon>
        <taxon>Bacillota</taxon>
        <taxon>Clostridia</taxon>
        <taxon>Christensenellales</taxon>
        <taxon>Christensenellaceae</taxon>
        <taxon>Christensenellaceae incertae sedis</taxon>
        <taxon>Candidatus Caccalectryoclostridium</taxon>
    </lineage>
</organism>
<evidence type="ECO:0000256" key="5">
    <source>
        <dbReference type="ARBA" id="ARBA00022630"/>
    </source>
</evidence>
<evidence type="ECO:0000256" key="1">
    <source>
        <dbReference type="ARBA" id="ARBA00005044"/>
    </source>
</evidence>
<comment type="caution">
    <text evidence="11">Lacks conserved residue(s) required for the propagation of feature annotation.</text>
</comment>
<accession>A0A9D1MLM9</accession>
<dbReference type="PANTHER" id="PTHR21085">
    <property type="entry name" value="CHORISMATE SYNTHASE"/>
    <property type="match status" value="1"/>
</dbReference>